<feature type="compositionally biased region" description="Polar residues" evidence="1">
    <location>
        <begin position="143"/>
        <end position="159"/>
    </location>
</feature>
<feature type="region of interest" description="Disordered" evidence="1">
    <location>
        <begin position="209"/>
        <end position="382"/>
    </location>
</feature>
<organism evidence="2 3">
    <name type="scientific">Mycena metata</name>
    <dbReference type="NCBI Taxonomy" id="1033252"/>
    <lineage>
        <taxon>Eukaryota</taxon>
        <taxon>Fungi</taxon>
        <taxon>Dikarya</taxon>
        <taxon>Basidiomycota</taxon>
        <taxon>Agaricomycotina</taxon>
        <taxon>Agaricomycetes</taxon>
        <taxon>Agaricomycetidae</taxon>
        <taxon>Agaricales</taxon>
        <taxon>Marasmiineae</taxon>
        <taxon>Mycenaceae</taxon>
        <taxon>Mycena</taxon>
    </lineage>
</organism>
<reference evidence="2" key="1">
    <citation type="submission" date="2023-03" db="EMBL/GenBank/DDBJ databases">
        <title>Massive genome expansion in bonnet fungi (Mycena s.s.) driven by repeated elements and novel gene families across ecological guilds.</title>
        <authorList>
            <consortium name="Lawrence Berkeley National Laboratory"/>
            <person name="Harder C.B."/>
            <person name="Miyauchi S."/>
            <person name="Viragh M."/>
            <person name="Kuo A."/>
            <person name="Thoen E."/>
            <person name="Andreopoulos B."/>
            <person name="Lu D."/>
            <person name="Skrede I."/>
            <person name="Drula E."/>
            <person name="Henrissat B."/>
            <person name="Morin E."/>
            <person name="Kohler A."/>
            <person name="Barry K."/>
            <person name="LaButti K."/>
            <person name="Morin E."/>
            <person name="Salamov A."/>
            <person name="Lipzen A."/>
            <person name="Mereny Z."/>
            <person name="Hegedus B."/>
            <person name="Baldrian P."/>
            <person name="Stursova M."/>
            <person name="Weitz H."/>
            <person name="Taylor A."/>
            <person name="Grigoriev I.V."/>
            <person name="Nagy L.G."/>
            <person name="Martin F."/>
            <person name="Kauserud H."/>
        </authorList>
    </citation>
    <scope>NUCLEOTIDE SEQUENCE</scope>
    <source>
        <strain evidence="2">CBHHK182m</strain>
    </source>
</reference>
<feature type="region of interest" description="Disordered" evidence="1">
    <location>
        <begin position="109"/>
        <end position="175"/>
    </location>
</feature>
<feature type="compositionally biased region" description="Low complexity" evidence="1">
    <location>
        <begin position="209"/>
        <end position="222"/>
    </location>
</feature>
<protein>
    <submittedName>
        <fullName evidence="2">Uncharacterized protein</fullName>
    </submittedName>
</protein>
<accession>A0AAD7NPT0</accession>
<feature type="compositionally biased region" description="Pro residues" evidence="1">
    <location>
        <begin position="529"/>
        <end position="542"/>
    </location>
</feature>
<feature type="region of interest" description="Disordered" evidence="1">
    <location>
        <begin position="513"/>
        <end position="542"/>
    </location>
</feature>
<name>A0AAD7NPT0_9AGAR</name>
<proteinExistence type="predicted"/>
<comment type="caution">
    <text evidence="2">The sequence shown here is derived from an EMBL/GenBank/DDBJ whole genome shotgun (WGS) entry which is preliminary data.</text>
</comment>
<dbReference type="EMBL" id="JARKIB010000017">
    <property type="protein sequence ID" value="KAJ7770033.1"/>
    <property type="molecule type" value="Genomic_DNA"/>
</dbReference>
<feature type="compositionally biased region" description="Low complexity" evidence="1">
    <location>
        <begin position="412"/>
        <end position="422"/>
    </location>
</feature>
<keyword evidence="3" id="KW-1185">Reference proteome</keyword>
<evidence type="ECO:0000313" key="2">
    <source>
        <dbReference type="EMBL" id="KAJ7770033.1"/>
    </source>
</evidence>
<feature type="region of interest" description="Disordered" evidence="1">
    <location>
        <begin position="396"/>
        <end position="459"/>
    </location>
</feature>
<gene>
    <name evidence="2" type="ORF">B0H16DRAFT_1517104</name>
</gene>
<feature type="region of interest" description="Disordered" evidence="1">
    <location>
        <begin position="71"/>
        <end position="92"/>
    </location>
</feature>
<dbReference type="AlphaFoldDB" id="A0AAD7NPT0"/>
<feature type="compositionally biased region" description="Low complexity" evidence="1">
    <location>
        <begin position="243"/>
        <end position="293"/>
    </location>
</feature>
<sequence length="866" mass="88046">MSTYSYTSSYTQRQRPVLGSRGIEAEYAAAAAYGEPALSDAASDAQIARALAESKTSRAMGYASHSSSASTLLGSAVGSGSDSGSSTSGSRAASLYSYGSGANSNYSYGGGLPQRHIPSPAYPGHSPVPTPAHSASRVPLPSSHGSTYSAAFTPRQLQSPYAGGGSVRYGGPPTPTPRYAADELLARNLAQEWRVASVQGEVLADPQYARSAPSTPASAAPRNVHFTPPGSARSAHGPPLVVRASSPTPSAASTRSSWSYHAPSSPSPHRASSHQSSRPPSIAHSRSHSASASTPIASARGTPTPSRPLSPLDVDDDFYLRTPSVRSAASSTSSTSSAASIRSASSIRSAGSARSGSIRSTSAASMRSASSAGTARSHRSTQSLLVSLTRSARHAPLHAAAAQARELHRTSSRASSKAGSARLTTPNASKAGSVRYGTSSNAHSHSASSTGGEASNGSLTLDERGALARLHALATAPTRCAHPACGAMIPGVLRGVWDGILFPSPPSVDLVPSKPPPFPLSPSSSNTSLPPPKPPPPTPIPIPQSLTAALHARCAACSTTHCRGCGLAVACSGGPACGLPSSANGPNPSSTYSHCPLPTHCPPARALGALAALCAFDRAVSSSASASPGRETDKALLGPLRALIYFLAPPPPGLRTPRASLDMPGGMLFSVPEEEPEGGEEGGGDGETEMDAALPVLLLLSRVPGYVAGLLRAGVPIPPSSPSPSSGYGYGGATAMPNVDVGTWMARAPAYGAVLRLLRAVGDAGGGSRVLVRPIMSFGMESGGQVEKWLRSARGETSATRHLNRHAVEGGGETLLALIRRLEPARAALLRLAGATSFGPTVEKAHALCDAVLYVLLQDVLGEGES</sequence>
<feature type="compositionally biased region" description="Low complexity" evidence="1">
    <location>
        <begin position="326"/>
        <end position="375"/>
    </location>
</feature>
<feature type="compositionally biased region" description="Low complexity" evidence="1">
    <location>
        <begin position="437"/>
        <end position="455"/>
    </location>
</feature>
<evidence type="ECO:0000256" key="1">
    <source>
        <dbReference type="SAM" id="MobiDB-lite"/>
    </source>
</evidence>
<evidence type="ECO:0000313" key="3">
    <source>
        <dbReference type="Proteomes" id="UP001215598"/>
    </source>
</evidence>
<dbReference type="Proteomes" id="UP001215598">
    <property type="component" value="Unassembled WGS sequence"/>
</dbReference>